<evidence type="ECO:0000259" key="7">
    <source>
        <dbReference type="PROSITE" id="PS51456"/>
    </source>
</evidence>
<organism evidence="8 9">
    <name type="scientific">Aureococcus anophagefferens</name>
    <name type="common">Harmful bloom alga</name>
    <dbReference type="NCBI Taxonomy" id="44056"/>
    <lineage>
        <taxon>Eukaryota</taxon>
        <taxon>Sar</taxon>
        <taxon>Stramenopiles</taxon>
        <taxon>Ochrophyta</taxon>
        <taxon>Pelagophyceae</taxon>
        <taxon>Pelagomonadales</taxon>
        <taxon>Pelagomonadaceae</taxon>
        <taxon>Aureococcus</taxon>
    </lineage>
</organism>
<dbReference type="SUPFAM" id="SSF52540">
    <property type="entry name" value="P-loop containing nucleoside triphosphate hydrolases"/>
    <property type="match status" value="1"/>
</dbReference>
<dbReference type="PROSITE" id="PS50057">
    <property type="entry name" value="FERM_3"/>
    <property type="match status" value="1"/>
</dbReference>
<accession>A0ABR1G973</accession>
<gene>
    <name evidence="8" type="primary">Myo22</name>
    <name evidence="8" type="ORF">SO694_00004423</name>
</gene>
<keyword evidence="1 3" id="KW-0518">Myosin</keyword>
<comment type="caution">
    <text evidence="8">The sequence shown here is derived from an EMBL/GenBank/DDBJ whole genome shotgun (WGS) entry which is preliminary data.</text>
</comment>
<dbReference type="Proteomes" id="UP001363151">
    <property type="component" value="Unassembled WGS sequence"/>
</dbReference>
<dbReference type="Gene3D" id="1.10.10.820">
    <property type="match status" value="1"/>
</dbReference>
<feature type="binding site" evidence="3">
    <location>
        <begin position="97"/>
        <end position="104"/>
    </location>
    <ligand>
        <name>ATP</name>
        <dbReference type="ChEBI" id="CHEBI:30616"/>
    </ligand>
</feature>
<keyword evidence="3" id="KW-0009">Actin-binding</keyword>
<dbReference type="PRINTS" id="PR00193">
    <property type="entry name" value="MYOSINHEAVY"/>
</dbReference>
<evidence type="ECO:0000256" key="1">
    <source>
        <dbReference type="ARBA" id="ARBA00023123"/>
    </source>
</evidence>
<dbReference type="Gene3D" id="1.20.58.530">
    <property type="match status" value="1"/>
</dbReference>
<feature type="coiled-coil region" evidence="4">
    <location>
        <begin position="1112"/>
        <end position="1139"/>
    </location>
</feature>
<name>A0ABR1G973_AURAN</name>
<keyword evidence="3" id="KW-0547">Nucleotide-binding</keyword>
<keyword evidence="2 3" id="KW-0505">Motor protein</keyword>
<dbReference type="InterPro" id="IPR051724">
    <property type="entry name" value="Actin_motor_Myosin"/>
</dbReference>
<dbReference type="Gene3D" id="1.20.120.720">
    <property type="entry name" value="Myosin VI head, motor domain, U50 subdomain"/>
    <property type="match status" value="1"/>
</dbReference>
<dbReference type="Gene3D" id="1.25.40.530">
    <property type="entry name" value="MyTH4 domain"/>
    <property type="match status" value="2"/>
</dbReference>
<dbReference type="Pfam" id="PF00784">
    <property type="entry name" value="MyTH4"/>
    <property type="match status" value="1"/>
</dbReference>
<dbReference type="CDD" id="cd00124">
    <property type="entry name" value="MYSc"/>
    <property type="match status" value="1"/>
</dbReference>
<proteinExistence type="inferred from homology"/>
<dbReference type="Gene3D" id="2.30.29.30">
    <property type="entry name" value="Pleckstrin-homology domain (PH domain)/Phosphotyrosine-binding domain (PTB)"/>
    <property type="match status" value="1"/>
</dbReference>
<evidence type="ECO:0000313" key="8">
    <source>
        <dbReference type="EMBL" id="KAK7249706.1"/>
    </source>
</evidence>
<evidence type="ECO:0000313" key="9">
    <source>
        <dbReference type="Proteomes" id="UP001363151"/>
    </source>
</evidence>
<dbReference type="InterPro" id="IPR027417">
    <property type="entry name" value="P-loop_NTPase"/>
</dbReference>
<reference evidence="8 9" key="1">
    <citation type="submission" date="2024-03" db="EMBL/GenBank/DDBJ databases">
        <title>Aureococcus anophagefferens CCMP1851 and Kratosvirus quantuckense: Draft genome of a second virus-susceptible host strain in the model system.</title>
        <authorList>
            <person name="Chase E."/>
            <person name="Truchon A.R."/>
            <person name="Schepens W."/>
            <person name="Wilhelm S.W."/>
        </authorList>
    </citation>
    <scope>NUCLEOTIDE SEQUENCE [LARGE SCALE GENOMIC DNA]</scope>
    <source>
        <strain evidence="8 9">CCMP1851</strain>
    </source>
</reference>
<dbReference type="EMBL" id="JBBJCI010000040">
    <property type="protein sequence ID" value="KAK7249706.1"/>
    <property type="molecule type" value="Genomic_DNA"/>
</dbReference>
<keyword evidence="3" id="KW-0067">ATP-binding</keyword>
<feature type="region of interest" description="Actin-binding" evidence="3">
    <location>
        <begin position="572"/>
        <end position="594"/>
    </location>
</feature>
<dbReference type="InterPro" id="IPR038185">
    <property type="entry name" value="MyTH4_dom_sf"/>
</dbReference>
<dbReference type="InterPro" id="IPR002404">
    <property type="entry name" value="IRS_PTB"/>
</dbReference>
<keyword evidence="4" id="KW-0175">Coiled coil</keyword>
<dbReference type="PANTHER" id="PTHR46049:SF5">
    <property type="entry name" value="PLECKSTRIN HOMOLOGY DOMAIN-CONTAINING FAMILY H MEMBER 3"/>
    <property type="match status" value="1"/>
</dbReference>
<dbReference type="SMART" id="SM00139">
    <property type="entry name" value="MyTH4"/>
    <property type="match status" value="1"/>
</dbReference>
<evidence type="ECO:0000259" key="6">
    <source>
        <dbReference type="PROSITE" id="PS51016"/>
    </source>
</evidence>
<dbReference type="SUPFAM" id="SSF50729">
    <property type="entry name" value="PH domain-like"/>
    <property type="match status" value="1"/>
</dbReference>
<evidence type="ECO:0000259" key="5">
    <source>
        <dbReference type="PROSITE" id="PS50057"/>
    </source>
</evidence>
<dbReference type="InterPro" id="IPR000299">
    <property type="entry name" value="FERM_domain"/>
</dbReference>
<evidence type="ECO:0000256" key="2">
    <source>
        <dbReference type="ARBA" id="ARBA00023175"/>
    </source>
</evidence>
<dbReference type="PANTHER" id="PTHR46049">
    <property type="entry name" value="AGAP003327-PA"/>
    <property type="match status" value="1"/>
</dbReference>
<keyword evidence="9" id="KW-1185">Reference proteome</keyword>
<dbReference type="Pfam" id="PF02174">
    <property type="entry name" value="IRS"/>
    <property type="match status" value="1"/>
</dbReference>
<feature type="domain" description="MyTH4" evidence="6">
    <location>
        <begin position="1554"/>
        <end position="1723"/>
    </location>
</feature>
<feature type="domain" description="FERM" evidence="5">
    <location>
        <begin position="1728"/>
        <end position="2067"/>
    </location>
</feature>
<evidence type="ECO:0000256" key="3">
    <source>
        <dbReference type="PROSITE-ProRule" id="PRU00782"/>
    </source>
</evidence>
<dbReference type="InterPro" id="IPR000857">
    <property type="entry name" value="MyTH4_dom"/>
</dbReference>
<feature type="domain" description="Myosin motor" evidence="7">
    <location>
        <begin position="1"/>
        <end position="689"/>
    </location>
</feature>
<dbReference type="Gene3D" id="3.40.850.10">
    <property type="entry name" value="Kinesin motor domain"/>
    <property type="match status" value="1"/>
</dbReference>
<dbReference type="Pfam" id="PF00063">
    <property type="entry name" value="Myosin_head"/>
    <property type="match status" value="1"/>
</dbReference>
<dbReference type="PROSITE" id="PS51016">
    <property type="entry name" value="MYTH4"/>
    <property type="match status" value="1"/>
</dbReference>
<protein>
    <submittedName>
        <fullName evidence="8">Myosin</fullName>
    </submittedName>
</protein>
<comment type="similarity">
    <text evidence="3">Belongs to the TRAFAC class myosin-kinesin ATPase superfamily. Myosin family.</text>
</comment>
<dbReference type="PROSITE" id="PS51456">
    <property type="entry name" value="MYOSIN_MOTOR"/>
    <property type="match status" value="1"/>
</dbReference>
<evidence type="ECO:0000256" key="4">
    <source>
        <dbReference type="SAM" id="Coils"/>
    </source>
</evidence>
<dbReference type="Gene3D" id="1.20.5.4820">
    <property type="match status" value="1"/>
</dbReference>
<dbReference type="SMART" id="SM00242">
    <property type="entry name" value="MYSc"/>
    <property type="match status" value="1"/>
</dbReference>
<sequence>MFHASWGSHDVLTAFKPGEPTKCQSDDGETHNLTDTAKIDVCDAQCLDSGIDNLIMALAPAPGAVPPARARERRGAGIDTFEAMMAERKNQSVVISGESGAGKTVNTKLVLQFVSDVSARLSGKAKVEGEAGIEEQVLQTNPILESQGNAKTLRNNNSSRFGKLITVKFDTQGGVVGASIIDYLLEKSRVTFQAEGERNYHVFYMLIAGCKKEPKLRAALQLADPQDYHYLDQSGVTEAEGFNDEAEYEDMIRSYGTLQYSDAEKQTVFAIFAACLHASNVHFEKVAKAMEEDGSRVANPETLAVVAAMLGLDAGELEKALTSKNVGNKSVIIVSYTPAQSSATRDSMAKAIYQGLFTWTIAKCNASMDKTQDFANFAAILDIFGFESFHHNSLEQLCINLCNEKLQYFFNDFIFAQEEAAYEAVYEAEGVSVPRSDFEDNGPTLELLEKPRQGVLAMIDEEISVPRGSDASLLSKLVSKHGPHKNFEKAGPKNCPKEYNRVAFGIVHYAGMVMYDTTDFLEKNKDQLHPDVVTMLHTTTSDLVKTCLPPPPVKGGSKKKSATLCSAFKKSLAELIATLQTTEPHFVRCMKPNKEKIGGNFTSAMMLEQMRYSGLLEVCRIRKLGYPLRKDYKDFAKRYGTIVRGTKSVDELLKGLEEKGVLKAGMWAKGTTKIFMKAPQSVDLEVAREDSLLETAVICQKYARRYVMKVKMKTWKKELDLLKGAIAKRTEEALEEALNNTSELPGNGKHLQIVKDASALLVRIQEEKRVVAFLSKAIEKHDKSLLVQAIESAEKMDFAPPELGAAREALSKIKQEEALIAALKDCVAARDRSALDAKLGECADFGIPDDNEVAEEDEVTKQLEDAVASKALGQLSAFLNKCAEMGFEPSCLGAAQTLQAQLQKEADAKAAVLSACDRRDLDTLRSAVKAAAGVGLGDDVPEVKQGADLVKTIETELGLVEAIKAATAARDLAPLKAALAAAAAVSPEHYKAPFSEANATLGILEKMEACKAALSKAAAAQDVSALTAALGDASSLGVEGPELDAAKKAMKDLGAKGAAAEKLMATLDKVETVAEVEAAMAEAAKAGLKQGGKRERHAQLQRLRSRPFSTRLKKGGAELNAALKKIERLKEEAAFVAKLGAATSDADLEALIAAGAEKGYRGSAFKAANEAAKKKREAARNSNLRPDVNVIERHEAANMGSVLASAVADIKAQRNAANANALSRAVSKGRGLGLDVSEGTAILKDLIEEEKLSKAMTQALEAKDAGALKAAYEAASARGMSNDAYNKAKIAVERQNLVEKTNAVIHMSDGDFDAKSADDPVGLEKALNDALENAISLGLSQDDIATATGKREKISAMADSARVLAAAVETLKVKTASPSGIVPADLPGLESAVGTAAAAGLSGPAARATAVLEHAKKQIEVQAQLAEALQSKQIKTLKAALDAAEDLELQLTVMDDATRGAGRARDAPDVKKKLKKLDEDFRAKQMKDVEDGDDAGPVTDKSADELAELRADRQKRASNQKYAFQKFADLRTPDDFARGSILNKRKTKENMLKHTTQVIPKSLLSCDAATDKMAKNIHKSLLGYMKDKPLAFPATLAEDILKRGLDMKNGIRNEIYMQIMKQLSSNPQPDSIARGWQMMCMVVATFPPARTSKLQPDFNVRVFDRFPPTAELENYVINFLMVQKEKRGAIRNYAKYCLRTLEGMLEAGASGFAPSVDEIAAYTERPPILATISLVDHVVLTEDLPVTPDLNCGKVAEICAQFLELTDERAATFGIFVYDLPRDEGVDDPDGHKPYADLERTPKPCQDKDFMGDVIVLKARQKRHFKFVYKRKIFLPQQNGPSDDAMFNRLVYLQAEDEVINEGKIFPESEPDALELAAISLYAAMVDDFSGCAGDLDAMEDPALLDFVPPKFREAIDGVAGKLVALRTPLGVADAEGDEDAQQALIEDLQQKFVKTCANYPLYGASFFHCHRVVAKDEPPIVAELPGDVSVAFGHGGMYILDSETYDVLHHFGYADVCRWGGSSSIFSLFIWNLADETTFELKLSTSQAADMAGIILDYINAIMAATGDDG</sequence>
<dbReference type="InterPro" id="IPR036961">
    <property type="entry name" value="Kinesin_motor_dom_sf"/>
</dbReference>
<dbReference type="InterPro" id="IPR011993">
    <property type="entry name" value="PH-like_dom_sf"/>
</dbReference>
<dbReference type="InterPro" id="IPR001609">
    <property type="entry name" value="Myosin_head_motor_dom-like"/>
</dbReference>